<dbReference type="PROSITE" id="PS51725">
    <property type="entry name" value="ABM"/>
    <property type="match status" value="2"/>
</dbReference>
<dbReference type="PANTHER" id="PTHR34474">
    <property type="entry name" value="SIGNAL TRANSDUCTION PROTEIN TRAP"/>
    <property type="match status" value="1"/>
</dbReference>
<feature type="domain" description="ABM" evidence="1">
    <location>
        <begin position="119"/>
        <end position="207"/>
    </location>
</feature>
<evidence type="ECO:0000313" key="3">
    <source>
        <dbReference type="Proteomes" id="UP000319213"/>
    </source>
</evidence>
<dbReference type="InterPro" id="IPR011008">
    <property type="entry name" value="Dimeric_a/b-barrel"/>
</dbReference>
<dbReference type="InterPro" id="IPR050404">
    <property type="entry name" value="Heme-degrading_MO"/>
</dbReference>
<evidence type="ECO:0000259" key="1">
    <source>
        <dbReference type="PROSITE" id="PS51725"/>
    </source>
</evidence>
<dbReference type="InterPro" id="IPR007138">
    <property type="entry name" value="ABM_dom"/>
</dbReference>
<protein>
    <submittedName>
        <fullName evidence="2">Heme-degrading monooxygenase HmoA</fullName>
    </submittedName>
</protein>
<dbReference type="Pfam" id="PF03992">
    <property type="entry name" value="ABM"/>
    <property type="match status" value="2"/>
</dbReference>
<accession>A0A543ITF4</accession>
<dbReference type="PANTHER" id="PTHR34474:SF2">
    <property type="entry name" value="SIGNAL TRANSDUCTION PROTEIN TRAP"/>
    <property type="match status" value="1"/>
</dbReference>
<comment type="caution">
    <text evidence="2">The sequence shown here is derived from an EMBL/GenBank/DDBJ whole genome shotgun (WGS) entry which is preliminary data.</text>
</comment>
<keyword evidence="3" id="KW-1185">Reference proteome</keyword>
<keyword evidence="2" id="KW-0503">Monooxygenase</keyword>
<feature type="domain" description="ABM" evidence="1">
    <location>
        <begin position="16"/>
        <end position="107"/>
    </location>
</feature>
<dbReference type="Gene3D" id="3.30.70.100">
    <property type="match status" value="2"/>
</dbReference>
<dbReference type="AlphaFoldDB" id="A0A543ITF4"/>
<dbReference type="Proteomes" id="UP000319213">
    <property type="component" value="Unassembled WGS sequence"/>
</dbReference>
<proteinExistence type="predicted"/>
<name>A0A543ITF4_9ACTN</name>
<dbReference type="RefSeq" id="WP_170198683.1">
    <property type="nucleotide sequence ID" value="NZ_BMPV01000004.1"/>
</dbReference>
<reference evidence="2 3" key="1">
    <citation type="submission" date="2019-06" db="EMBL/GenBank/DDBJ databases">
        <title>Sequencing the genomes of 1000 actinobacteria strains.</title>
        <authorList>
            <person name="Klenk H.-P."/>
        </authorList>
    </citation>
    <scope>NUCLEOTIDE SEQUENCE [LARGE SCALE GENOMIC DNA]</scope>
    <source>
        <strain evidence="2 3">DSM 43186</strain>
    </source>
</reference>
<dbReference type="SUPFAM" id="SSF54909">
    <property type="entry name" value="Dimeric alpha+beta barrel"/>
    <property type="match status" value="2"/>
</dbReference>
<organism evidence="2 3">
    <name type="scientific">Thermopolyspora flexuosa</name>
    <dbReference type="NCBI Taxonomy" id="103836"/>
    <lineage>
        <taxon>Bacteria</taxon>
        <taxon>Bacillati</taxon>
        <taxon>Actinomycetota</taxon>
        <taxon>Actinomycetes</taxon>
        <taxon>Streptosporangiales</taxon>
        <taxon>Streptosporangiaceae</taxon>
        <taxon>Thermopolyspora</taxon>
    </lineage>
</organism>
<dbReference type="EMBL" id="VFPQ01000001">
    <property type="protein sequence ID" value="TQM73861.1"/>
    <property type="molecule type" value="Genomic_DNA"/>
</dbReference>
<evidence type="ECO:0000313" key="2">
    <source>
        <dbReference type="EMBL" id="TQM73861.1"/>
    </source>
</evidence>
<keyword evidence="2" id="KW-0560">Oxidoreductase</keyword>
<gene>
    <name evidence="2" type="ORF">FHX40_0516</name>
</gene>
<dbReference type="GO" id="GO:0004497">
    <property type="term" value="F:monooxygenase activity"/>
    <property type="evidence" value="ECO:0007669"/>
    <property type="project" value="UniProtKB-KW"/>
</dbReference>
<sequence>MTTAATTPMARTQSVFRVVVRLRVHPGKGQEFETIWRQIAETIARNPANLGQWLSRSADEECVYYITSDWVSEKRFREFEHSPEHAENRRRMAHCKAESSMTAMTVFCHVPPRPQSERVRVMLHLFEPPGDPGAVESGYHQISRKLAGRAGLRGNELLRSMDDPRRYTVLSDWASREDYIAWRDAPEHLAITAPLRPYWASDRDSTFGVYEVVAAY</sequence>